<proteinExistence type="predicted"/>
<reference evidence="1" key="2">
    <citation type="journal article" date="2015" name="Fish Shellfish Immunol.">
        <title>Early steps in the European eel (Anguilla anguilla)-Vibrio vulnificus interaction in the gills: Role of the RtxA13 toxin.</title>
        <authorList>
            <person name="Callol A."/>
            <person name="Pajuelo D."/>
            <person name="Ebbesson L."/>
            <person name="Teles M."/>
            <person name="MacKenzie S."/>
            <person name="Amaro C."/>
        </authorList>
    </citation>
    <scope>NUCLEOTIDE SEQUENCE</scope>
</reference>
<protein>
    <submittedName>
        <fullName evidence="1">Uncharacterized protein</fullName>
    </submittedName>
</protein>
<accession>A0A0E9TXS7</accession>
<organism evidence="1">
    <name type="scientific">Anguilla anguilla</name>
    <name type="common">European freshwater eel</name>
    <name type="synonym">Muraena anguilla</name>
    <dbReference type="NCBI Taxonomy" id="7936"/>
    <lineage>
        <taxon>Eukaryota</taxon>
        <taxon>Metazoa</taxon>
        <taxon>Chordata</taxon>
        <taxon>Craniata</taxon>
        <taxon>Vertebrata</taxon>
        <taxon>Euteleostomi</taxon>
        <taxon>Actinopterygii</taxon>
        <taxon>Neopterygii</taxon>
        <taxon>Teleostei</taxon>
        <taxon>Anguilliformes</taxon>
        <taxon>Anguillidae</taxon>
        <taxon>Anguilla</taxon>
    </lineage>
</organism>
<reference evidence="1" key="1">
    <citation type="submission" date="2014-11" db="EMBL/GenBank/DDBJ databases">
        <authorList>
            <person name="Amaro Gonzalez C."/>
        </authorList>
    </citation>
    <scope>NUCLEOTIDE SEQUENCE</scope>
</reference>
<dbReference type="AlphaFoldDB" id="A0A0E9TXS7"/>
<dbReference type="EMBL" id="GBXM01050320">
    <property type="protein sequence ID" value="JAH58257.1"/>
    <property type="molecule type" value="Transcribed_RNA"/>
</dbReference>
<evidence type="ECO:0000313" key="1">
    <source>
        <dbReference type="EMBL" id="JAH58257.1"/>
    </source>
</evidence>
<sequence length="18" mass="2124">MKLSYQLSSISNFLFFQA</sequence>
<name>A0A0E9TXS7_ANGAN</name>